<name>A0A6J7WKT7_9CAUD</name>
<reference evidence="1" key="1">
    <citation type="submission" date="2020-05" db="EMBL/GenBank/DDBJ databases">
        <authorList>
            <person name="Chiriac C."/>
            <person name="Salcher M."/>
            <person name="Ghai R."/>
            <person name="Kavagutti S V."/>
        </authorList>
    </citation>
    <scope>NUCLEOTIDE SEQUENCE</scope>
</reference>
<organism evidence="1">
    <name type="scientific">uncultured Caudovirales phage</name>
    <dbReference type="NCBI Taxonomy" id="2100421"/>
    <lineage>
        <taxon>Viruses</taxon>
        <taxon>Duplodnaviria</taxon>
        <taxon>Heunggongvirae</taxon>
        <taxon>Uroviricota</taxon>
        <taxon>Caudoviricetes</taxon>
        <taxon>Peduoviridae</taxon>
        <taxon>Maltschvirus</taxon>
        <taxon>Maltschvirus maltsch</taxon>
    </lineage>
</organism>
<accession>A0A6J7WKT7</accession>
<gene>
    <name evidence="1" type="ORF">UFOVP219_4</name>
</gene>
<evidence type="ECO:0000313" key="1">
    <source>
        <dbReference type="EMBL" id="CAB5218327.1"/>
    </source>
</evidence>
<dbReference type="InterPro" id="IPR029052">
    <property type="entry name" value="Metallo-depent_PP-like"/>
</dbReference>
<protein>
    <submittedName>
        <fullName evidence="1">Uncharacterized protein</fullName>
    </submittedName>
</protein>
<sequence length="388" mass="43226">MLEDLTNPAPKITYPEGWSPSVQFDGHGGEAVLPGVPDGSATDVDAFLVEAGINPKEIEIVGEPRISRWQVARPFPLEPMWMTSVRIRWRKINPELNLPLLYASAKKTKPVAPKPVPAGKAFVVLWSDLQVGKVDHRGGVEALLWRVAETRVKLIEKVKQAKPEKIVFCDVGDIIENFGNVADLHQLNTNDLSLMQQVDLATTLVWETLKDLAKFAPITYLTVGSNHCQFRVNKQRVGNVTDDWGVHIGRTIARLSKEVGLDITFFEPAKHDESLALDVFDDGFHVLGLVHGHQANNPNAVPDWWRKQAFGKQPVHAATVLVSGHFHHLRVTELGSTPRNTSRFWVQASTLDNGSNWWRLNSGEDSQPGLVCFVLEQGLDFTGTVWKL</sequence>
<dbReference type="SUPFAM" id="SSF56300">
    <property type="entry name" value="Metallo-dependent phosphatases"/>
    <property type="match status" value="1"/>
</dbReference>
<dbReference type="EMBL" id="LR798260">
    <property type="protein sequence ID" value="CAB5218327.1"/>
    <property type="molecule type" value="Genomic_DNA"/>
</dbReference>
<proteinExistence type="predicted"/>